<dbReference type="Pfam" id="PF13181">
    <property type="entry name" value="TPR_8"/>
    <property type="match status" value="1"/>
</dbReference>
<dbReference type="PANTHER" id="PTHR41523">
    <property type="entry name" value="TWO-COMPONENT SYSTEM SENSOR PROTEIN"/>
    <property type="match status" value="1"/>
</dbReference>
<evidence type="ECO:0000256" key="2">
    <source>
        <dbReference type="ARBA" id="ARBA00012438"/>
    </source>
</evidence>
<keyword evidence="11" id="KW-0732">Signal</keyword>
<dbReference type="InterPro" id="IPR005467">
    <property type="entry name" value="His_kinase_dom"/>
</dbReference>
<evidence type="ECO:0000256" key="9">
    <source>
        <dbReference type="SAM" id="Coils"/>
    </source>
</evidence>
<feature type="coiled-coil region" evidence="9">
    <location>
        <begin position="445"/>
        <end position="479"/>
    </location>
</feature>
<feature type="domain" description="Histidine kinase" evidence="12">
    <location>
        <begin position="475"/>
        <end position="668"/>
    </location>
</feature>
<name>A0A840TYU2_9BACT</name>
<gene>
    <name evidence="13" type="ORF">HNQ92_004878</name>
</gene>
<keyword evidence="10" id="KW-0812">Transmembrane</keyword>
<dbReference type="InterPro" id="IPR011990">
    <property type="entry name" value="TPR-like_helical_dom_sf"/>
</dbReference>
<feature type="chain" id="PRO_5032898701" description="histidine kinase" evidence="11">
    <location>
        <begin position="20"/>
        <end position="671"/>
    </location>
</feature>
<dbReference type="Pfam" id="PF13424">
    <property type="entry name" value="TPR_12"/>
    <property type="match status" value="1"/>
</dbReference>
<evidence type="ECO:0000313" key="13">
    <source>
        <dbReference type="EMBL" id="MBB5286717.1"/>
    </source>
</evidence>
<dbReference type="InterPro" id="IPR003594">
    <property type="entry name" value="HATPase_dom"/>
</dbReference>
<keyword evidence="4" id="KW-0808">Transferase</keyword>
<keyword evidence="10" id="KW-0472">Membrane</keyword>
<dbReference type="Gene3D" id="3.30.450.20">
    <property type="entry name" value="PAS domain"/>
    <property type="match status" value="1"/>
</dbReference>
<dbReference type="EC" id="2.7.13.3" evidence="2"/>
<keyword evidence="14" id="KW-1185">Reference proteome</keyword>
<feature type="repeat" description="TPR" evidence="8">
    <location>
        <begin position="168"/>
        <end position="201"/>
    </location>
</feature>
<comment type="caution">
    <text evidence="13">The sequence shown here is derived from an EMBL/GenBank/DDBJ whole genome shotgun (WGS) entry which is preliminary data.</text>
</comment>
<evidence type="ECO:0000256" key="8">
    <source>
        <dbReference type="PROSITE-ProRule" id="PRU00339"/>
    </source>
</evidence>
<dbReference type="GO" id="GO:0004673">
    <property type="term" value="F:protein histidine kinase activity"/>
    <property type="evidence" value="ECO:0007669"/>
    <property type="project" value="UniProtKB-EC"/>
</dbReference>
<dbReference type="InterPro" id="IPR011495">
    <property type="entry name" value="Sig_transdc_His_kin_sub2_dim/P"/>
</dbReference>
<evidence type="ECO:0000256" key="1">
    <source>
        <dbReference type="ARBA" id="ARBA00000085"/>
    </source>
</evidence>
<evidence type="ECO:0000256" key="10">
    <source>
        <dbReference type="SAM" id="Phobius"/>
    </source>
</evidence>
<dbReference type="Proteomes" id="UP000557307">
    <property type="component" value="Unassembled WGS sequence"/>
</dbReference>
<keyword evidence="3" id="KW-0597">Phosphoprotein</keyword>
<sequence>MKKALLFLTLWLVGLGAGAQVPTLEKLKAGLHLPGPDSSRAYAYYDLANYYFKESRFDSARYYLAPMLPICQKAQFLMGLGYYYLLDGVLHRENGQYEKAVASQQKALSYFEKARNPRKVASMYSHLGLLYKRMGETQKVVALTEQGIAYMKKAVAIDTAIGNQDGLAGDYIHLGILYEDIRKYAIAFDYFQRALEAVKTLKNPDQDRRVIYNNMGHNLLSQHRYAEAIPYLYQALSINSKANKITSLTHNYRNLASCYSGLSQHDSALYYAEKALTLVEQSREVPLQRSVYQAVHRTYAAAGRYDEAYRYVARQKALEDSLLSLEKTQSITHLQGQYEVQKTQELARIKAELEIDKAREVAQIEADKLRRIHQIEAQAEVAKTRAVADVQTKYETQKKVQQIQELNKENALKSTQMTYLAGGLGLLLLLLGGMLLQYRMIRHTNARLSAQNAVISEKGQQLEQQSEQLRTLMKELHHRVKNNLAIVSSLLSLQSDRLTDEDAVLAVQQGQRRVEAMSLIHQRLYRTDQVASINIRDYIIDLIESLMEAYGYRADQFDLDIRVEQQELDVDLAIPLGLIMNELLTNSFKYAYHQVPRPALRVALQRENGLTLEVQDNGPGLDLGSWQSEDDTSFGKQLIVSLSEQAGGTMRVENRQGAYFQLHIPLAALAA</sequence>
<keyword evidence="10" id="KW-1133">Transmembrane helix</keyword>
<evidence type="ECO:0000313" key="14">
    <source>
        <dbReference type="Proteomes" id="UP000557307"/>
    </source>
</evidence>
<dbReference type="Pfam" id="PF02518">
    <property type="entry name" value="HATPase_c"/>
    <property type="match status" value="1"/>
</dbReference>
<dbReference type="PANTHER" id="PTHR41523:SF8">
    <property type="entry name" value="ETHYLENE RESPONSE SENSOR PROTEIN"/>
    <property type="match status" value="1"/>
</dbReference>
<dbReference type="Gene3D" id="1.25.40.10">
    <property type="entry name" value="Tetratricopeptide repeat domain"/>
    <property type="match status" value="1"/>
</dbReference>
<dbReference type="SUPFAM" id="SSF48452">
    <property type="entry name" value="TPR-like"/>
    <property type="match status" value="2"/>
</dbReference>
<organism evidence="13 14">
    <name type="scientific">Rhabdobacter roseus</name>
    <dbReference type="NCBI Taxonomy" id="1655419"/>
    <lineage>
        <taxon>Bacteria</taxon>
        <taxon>Pseudomonadati</taxon>
        <taxon>Bacteroidota</taxon>
        <taxon>Cytophagia</taxon>
        <taxon>Cytophagales</taxon>
        <taxon>Cytophagaceae</taxon>
        <taxon>Rhabdobacter</taxon>
    </lineage>
</organism>
<dbReference type="InterPro" id="IPR019734">
    <property type="entry name" value="TPR_rpt"/>
</dbReference>
<dbReference type="SMART" id="SM00028">
    <property type="entry name" value="TPR"/>
    <property type="match status" value="6"/>
</dbReference>
<dbReference type="AlphaFoldDB" id="A0A840TYU2"/>
<feature type="signal peptide" evidence="11">
    <location>
        <begin position="1"/>
        <end position="19"/>
    </location>
</feature>
<evidence type="ECO:0000256" key="7">
    <source>
        <dbReference type="ARBA" id="ARBA00022840"/>
    </source>
</evidence>
<evidence type="ECO:0000256" key="4">
    <source>
        <dbReference type="ARBA" id="ARBA00022679"/>
    </source>
</evidence>
<comment type="catalytic activity">
    <reaction evidence="1">
        <text>ATP + protein L-histidine = ADP + protein N-phospho-L-histidine.</text>
        <dbReference type="EC" id="2.7.13.3"/>
    </reaction>
</comment>
<evidence type="ECO:0000259" key="12">
    <source>
        <dbReference type="PROSITE" id="PS50109"/>
    </source>
</evidence>
<proteinExistence type="predicted"/>
<dbReference type="SMART" id="SM00387">
    <property type="entry name" value="HATPase_c"/>
    <property type="match status" value="1"/>
</dbReference>
<accession>A0A840TYU2</accession>
<keyword evidence="5" id="KW-0547">Nucleotide-binding</keyword>
<keyword evidence="7" id="KW-0067">ATP-binding</keyword>
<keyword evidence="9" id="KW-0175">Coiled coil</keyword>
<evidence type="ECO:0000256" key="5">
    <source>
        <dbReference type="ARBA" id="ARBA00022741"/>
    </source>
</evidence>
<keyword evidence="6 13" id="KW-0418">Kinase</keyword>
<dbReference type="Pfam" id="PF07568">
    <property type="entry name" value="HisKA_2"/>
    <property type="match status" value="1"/>
</dbReference>
<protein>
    <recommendedName>
        <fullName evidence="2">histidine kinase</fullName>
        <ecNumber evidence="2">2.7.13.3</ecNumber>
    </recommendedName>
</protein>
<dbReference type="PROSITE" id="PS50005">
    <property type="entry name" value="TPR"/>
    <property type="match status" value="2"/>
</dbReference>
<evidence type="ECO:0000256" key="3">
    <source>
        <dbReference type="ARBA" id="ARBA00022553"/>
    </source>
</evidence>
<evidence type="ECO:0000256" key="6">
    <source>
        <dbReference type="ARBA" id="ARBA00022777"/>
    </source>
</evidence>
<dbReference type="GO" id="GO:0005524">
    <property type="term" value="F:ATP binding"/>
    <property type="evidence" value="ECO:0007669"/>
    <property type="project" value="UniProtKB-KW"/>
</dbReference>
<dbReference type="InterPro" id="IPR036890">
    <property type="entry name" value="HATPase_C_sf"/>
</dbReference>
<dbReference type="Gene3D" id="3.30.565.10">
    <property type="entry name" value="Histidine kinase-like ATPase, C-terminal domain"/>
    <property type="match status" value="1"/>
</dbReference>
<dbReference type="PROSITE" id="PS50109">
    <property type="entry name" value="HIS_KIN"/>
    <property type="match status" value="1"/>
</dbReference>
<dbReference type="EMBL" id="JACHGF010000011">
    <property type="protein sequence ID" value="MBB5286717.1"/>
    <property type="molecule type" value="Genomic_DNA"/>
</dbReference>
<dbReference type="SUPFAM" id="SSF55874">
    <property type="entry name" value="ATPase domain of HSP90 chaperone/DNA topoisomerase II/histidine kinase"/>
    <property type="match status" value="1"/>
</dbReference>
<reference evidence="13 14" key="1">
    <citation type="submission" date="2020-08" db="EMBL/GenBank/DDBJ databases">
        <title>Genomic Encyclopedia of Type Strains, Phase IV (KMG-IV): sequencing the most valuable type-strain genomes for metagenomic binning, comparative biology and taxonomic classification.</title>
        <authorList>
            <person name="Goeker M."/>
        </authorList>
    </citation>
    <scope>NUCLEOTIDE SEQUENCE [LARGE SCALE GENOMIC DNA]</scope>
    <source>
        <strain evidence="13 14">DSM 105074</strain>
    </source>
</reference>
<evidence type="ECO:0000256" key="11">
    <source>
        <dbReference type="SAM" id="SignalP"/>
    </source>
</evidence>
<feature type="transmembrane region" description="Helical" evidence="10">
    <location>
        <begin position="417"/>
        <end position="438"/>
    </location>
</feature>
<feature type="repeat" description="TPR" evidence="8">
    <location>
        <begin position="209"/>
        <end position="242"/>
    </location>
</feature>
<keyword evidence="8" id="KW-0802">TPR repeat</keyword>
<dbReference type="RefSeq" id="WP_184178123.1">
    <property type="nucleotide sequence ID" value="NZ_JACHGF010000011.1"/>
</dbReference>